<accession>A0A840TL26</accession>
<feature type="compositionally biased region" description="Low complexity" evidence="1">
    <location>
        <begin position="64"/>
        <end position="79"/>
    </location>
</feature>
<organism evidence="2 3">
    <name type="scientific">Rhabdobacter roseus</name>
    <dbReference type="NCBI Taxonomy" id="1655419"/>
    <lineage>
        <taxon>Bacteria</taxon>
        <taxon>Pseudomonadati</taxon>
        <taxon>Bacteroidota</taxon>
        <taxon>Cytophagia</taxon>
        <taxon>Cytophagales</taxon>
        <taxon>Cytophagaceae</taxon>
        <taxon>Rhabdobacter</taxon>
    </lineage>
</organism>
<reference evidence="2 3" key="1">
    <citation type="submission" date="2020-08" db="EMBL/GenBank/DDBJ databases">
        <title>Genomic Encyclopedia of Type Strains, Phase IV (KMG-IV): sequencing the most valuable type-strain genomes for metagenomic binning, comparative biology and taxonomic classification.</title>
        <authorList>
            <person name="Goeker M."/>
        </authorList>
    </citation>
    <scope>NUCLEOTIDE SEQUENCE [LARGE SCALE GENOMIC DNA]</scope>
    <source>
        <strain evidence="2 3">DSM 105074</strain>
    </source>
</reference>
<keyword evidence="3" id="KW-1185">Reference proteome</keyword>
<evidence type="ECO:0000313" key="3">
    <source>
        <dbReference type="Proteomes" id="UP000557307"/>
    </source>
</evidence>
<evidence type="ECO:0000313" key="2">
    <source>
        <dbReference type="EMBL" id="MBB5281913.1"/>
    </source>
</evidence>
<sequence length="79" mass="8891">MSFPMPAGLPALWQIIEQLLNDKLKRKYNLRKMVDCILKIFRIGIQCGPLRGRNLKRPSFDGKSSTASVSGASTARWNV</sequence>
<gene>
    <name evidence="2" type="ORF">HNQ92_000034</name>
</gene>
<protein>
    <submittedName>
        <fullName evidence="2">Uncharacterized protein</fullName>
    </submittedName>
</protein>
<evidence type="ECO:0000256" key="1">
    <source>
        <dbReference type="SAM" id="MobiDB-lite"/>
    </source>
</evidence>
<feature type="region of interest" description="Disordered" evidence="1">
    <location>
        <begin position="58"/>
        <end position="79"/>
    </location>
</feature>
<dbReference type="Proteomes" id="UP000557307">
    <property type="component" value="Unassembled WGS sequence"/>
</dbReference>
<name>A0A840TL26_9BACT</name>
<dbReference type="AlphaFoldDB" id="A0A840TL26"/>
<dbReference type="EMBL" id="JACHGF010000001">
    <property type="protein sequence ID" value="MBB5281913.1"/>
    <property type="molecule type" value="Genomic_DNA"/>
</dbReference>
<comment type="caution">
    <text evidence="2">The sequence shown here is derived from an EMBL/GenBank/DDBJ whole genome shotgun (WGS) entry which is preliminary data.</text>
</comment>
<proteinExistence type="predicted"/>